<proteinExistence type="predicted"/>
<evidence type="ECO:0000256" key="2">
    <source>
        <dbReference type="PROSITE-ProRule" id="PRU00703"/>
    </source>
</evidence>
<feature type="region of interest" description="Disordered" evidence="3">
    <location>
        <begin position="118"/>
        <end position="213"/>
    </location>
</feature>
<feature type="compositionally biased region" description="Basic and acidic residues" evidence="3">
    <location>
        <begin position="189"/>
        <end position="200"/>
    </location>
</feature>
<dbReference type="InterPro" id="IPR000415">
    <property type="entry name" value="Nitroreductase-like"/>
</dbReference>
<comment type="caution">
    <text evidence="5">The sequence shown here is derived from an EMBL/GenBank/DDBJ whole genome shotgun (WGS) entry which is preliminary data.</text>
</comment>
<evidence type="ECO:0000313" key="6">
    <source>
        <dbReference type="Proteomes" id="UP000649739"/>
    </source>
</evidence>
<dbReference type="SUPFAM" id="SSF55469">
    <property type="entry name" value="FMN-dependent nitroreductase-like"/>
    <property type="match status" value="1"/>
</dbReference>
<dbReference type="Pfam" id="PF00571">
    <property type="entry name" value="CBS"/>
    <property type="match status" value="2"/>
</dbReference>
<dbReference type="PROSITE" id="PS51371">
    <property type="entry name" value="CBS"/>
    <property type="match status" value="2"/>
</dbReference>
<protein>
    <recommendedName>
        <fullName evidence="4">CBS domain-containing protein</fullName>
    </recommendedName>
</protein>
<feature type="compositionally biased region" description="Basic residues" evidence="3">
    <location>
        <begin position="164"/>
        <end position="177"/>
    </location>
</feature>
<evidence type="ECO:0000256" key="3">
    <source>
        <dbReference type="SAM" id="MobiDB-lite"/>
    </source>
</evidence>
<dbReference type="PANTHER" id="PTHR43080:SF2">
    <property type="entry name" value="CBS DOMAIN-CONTAINING PROTEIN"/>
    <property type="match status" value="1"/>
</dbReference>
<dbReference type="PANTHER" id="PTHR43080">
    <property type="entry name" value="CBS DOMAIN-CONTAINING PROTEIN CBSX3, MITOCHONDRIAL"/>
    <property type="match status" value="1"/>
</dbReference>
<name>A0A8J3BFS1_9ACTN</name>
<evidence type="ECO:0000259" key="4">
    <source>
        <dbReference type="PROSITE" id="PS51371"/>
    </source>
</evidence>
<dbReference type="CDD" id="cd02205">
    <property type="entry name" value="CBS_pair_SF"/>
    <property type="match status" value="1"/>
</dbReference>
<accession>A0A8J3BFS1</accession>
<feature type="domain" description="CBS" evidence="4">
    <location>
        <begin position="226"/>
        <end position="283"/>
    </location>
</feature>
<dbReference type="EMBL" id="BMQB01000009">
    <property type="protein sequence ID" value="GGK04318.1"/>
    <property type="molecule type" value="Genomic_DNA"/>
</dbReference>
<dbReference type="InterPro" id="IPR051257">
    <property type="entry name" value="Diverse_CBS-Domain"/>
</dbReference>
<dbReference type="Proteomes" id="UP000649739">
    <property type="component" value="Unassembled WGS sequence"/>
</dbReference>
<dbReference type="GO" id="GO:0016491">
    <property type="term" value="F:oxidoreductase activity"/>
    <property type="evidence" value="ECO:0007669"/>
    <property type="project" value="InterPro"/>
</dbReference>
<dbReference type="SMART" id="SM00116">
    <property type="entry name" value="CBS"/>
    <property type="match status" value="2"/>
</dbReference>
<keyword evidence="6" id="KW-1185">Reference proteome</keyword>
<evidence type="ECO:0000313" key="5">
    <source>
        <dbReference type="EMBL" id="GGK04318.1"/>
    </source>
</evidence>
<dbReference type="RefSeq" id="WP_229784249.1">
    <property type="nucleotide sequence ID" value="NZ_BMQB01000009.1"/>
</dbReference>
<gene>
    <name evidence="5" type="ORF">GCM10010123_37800</name>
</gene>
<organism evidence="5 6">
    <name type="scientific">Pilimelia anulata</name>
    <dbReference type="NCBI Taxonomy" id="53371"/>
    <lineage>
        <taxon>Bacteria</taxon>
        <taxon>Bacillati</taxon>
        <taxon>Actinomycetota</taxon>
        <taxon>Actinomycetes</taxon>
        <taxon>Micromonosporales</taxon>
        <taxon>Micromonosporaceae</taxon>
        <taxon>Pilimelia</taxon>
    </lineage>
</organism>
<dbReference type="AlphaFoldDB" id="A0A8J3BFS1"/>
<dbReference type="InterPro" id="IPR000644">
    <property type="entry name" value="CBS_dom"/>
</dbReference>
<feature type="compositionally biased region" description="Low complexity" evidence="3">
    <location>
        <begin position="126"/>
        <end position="135"/>
    </location>
</feature>
<evidence type="ECO:0000256" key="1">
    <source>
        <dbReference type="ARBA" id="ARBA00023122"/>
    </source>
</evidence>
<sequence>MSTTTTYADADLLAAVESTVRAPSGYDSQPWRFRLAGGAIELRLDERRCPGGPGGRWGAQLSCGAALLNLRLALAVAGPLPVVTIQPSATDPALLARPVPGAPRPMPPGGAALYAAIPAPPPPTASAPTGRAPPASLGTCRRSGRSPAGCAPAAATSRPSRWSPPRRRRARLRRRPGRVGTFASGTTGGDRRHWSDRSRSEGPGMISVPSTATATPASVRTVAAVMSTPASVVPAGHTLDRALRAMVRTGYHHLVVIGPDGSSRGVLTDRMLAAAWASAPGSFERRSVADLLPAEIPLVTHDVSVADAARVMRGTGTDAVVVVDRRGAPVGVVTAADFIDLLAD</sequence>
<dbReference type="Gene3D" id="3.10.580.10">
    <property type="entry name" value="CBS-domain"/>
    <property type="match status" value="1"/>
</dbReference>
<dbReference type="SUPFAM" id="SSF54631">
    <property type="entry name" value="CBS-domain pair"/>
    <property type="match status" value="1"/>
</dbReference>
<feature type="domain" description="CBS" evidence="4">
    <location>
        <begin position="291"/>
        <end position="344"/>
    </location>
</feature>
<feature type="compositionally biased region" description="Low complexity" evidence="3">
    <location>
        <begin position="151"/>
        <end position="163"/>
    </location>
</feature>
<reference evidence="5" key="1">
    <citation type="journal article" date="2014" name="Int. J. Syst. Evol. Microbiol.">
        <title>Complete genome sequence of Corynebacterium casei LMG S-19264T (=DSM 44701T), isolated from a smear-ripened cheese.</title>
        <authorList>
            <consortium name="US DOE Joint Genome Institute (JGI-PGF)"/>
            <person name="Walter F."/>
            <person name="Albersmeier A."/>
            <person name="Kalinowski J."/>
            <person name="Ruckert C."/>
        </authorList>
    </citation>
    <scope>NUCLEOTIDE SEQUENCE</scope>
    <source>
        <strain evidence="5">JCM 3090</strain>
    </source>
</reference>
<dbReference type="InterPro" id="IPR046342">
    <property type="entry name" value="CBS_dom_sf"/>
</dbReference>
<reference evidence="5" key="2">
    <citation type="submission" date="2020-09" db="EMBL/GenBank/DDBJ databases">
        <authorList>
            <person name="Sun Q."/>
            <person name="Ohkuma M."/>
        </authorList>
    </citation>
    <scope>NUCLEOTIDE SEQUENCE</scope>
    <source>
        <strain evidence="5">JCM 3090</strain>
    </source>
</reference>
<keyword evidence="1 2" id="KW-0129">CBS domain</keyword>